<comment type="similarity">
    <text evidence="6">Belongs to the DEAD box helicase family. DDX46/PRP5 subfamily.</text>
</comment>
<feature type="compositionally biased region" description="Basic residues" evidence="8">
    <location>
        <begin position="1"/>
        <end position="28"/>
    </location>
</feature>
<feature type="domain" description="DEAD-box RNA helicase Q" evidence="11">
    <location>
        <begin position="579"/>
        <end position="607"/>
    </location>
</feature>
<feature type="short sequence motif" description="Q motif" evidence="7">
    <location>
        <begin position="579"/>
        <end position="607"/>
    </location>
</feature>
<dbReference type="PROSITE" id="PS51195">
    <property type="entry name" value="Q_MOTIF"/>
    <property type="match status" value="1"/>
</dbReference>
<feature type="compositionally biased region" description="Low complexity" evidence="8">
    <location>
        <begin position="359"/>
        <end position="425"/>
    </location>
</feature>
<evidence type="ECO:0000256" key="3">
    <source>
        <dbReference type="ARBA" id="ARBA00022801"/>
    </source>
</evidence>
<feature type="region of interest" description="Disordered" evidence="8">
    <location>
        <begin position="447"/>
        <end position="482"/>
    </location>
</feature>
<feature type="domain" description="Helicase ATP-binding" evidence="9">
    <location>
        <begin position="610"/>
        <end position="788"/>
    </location>
</feature>
<keyword evidence="2" id="KW-0547">Nucleotide-binding</keyword>
<keyword evidence="5" id="KW-0067">ATP-binding</keyword>
<dbReference type="Pfam" id="PF00271">
    <property type="entry name" value="Helicase_C"/>
    <property type="match status" value="1"/>
</dbReference>
<evidence type="ECO:0000259" key="11">
    <source>
        <dbReference type="PROSITE" id="PS51195"/>
    </source>
</evidence>
<feature type="compositionally biased region" description="Low complexity" evidence="8">
    <location>
        <begin position="133"/>
        <end position="150"/>
    </location>
</feature>
<evidence type="ECO:0000256" key="1">
    <source>
        <dbReference type="ARBA" id="ARBA00012552"/>
    </source>
</evidence>
<dbReference type="SUPFAM" id="SSF52540">
    <property type="entry name" value="P-loop containing nucleoside triphosphate hydrolases"/>
    <property type="match status" value="1"/>
</dbReference>
<evidence type="ECO:0000256" key="5">
    <source>
        <dbReference type="ARBA" id="ARBA00022840"/>
    </source>
</evidence>
<dbReference type="CDD" id="cd18787">
    <property type="entry name" value="SF2_C_DEAD"/>
    <property type="match status" value="1"/>
</dbReference>
<feature type="compositionally biased region" description="Basic and acidic residues" evidence="8">
    <location>
        <begin position="29"/>
        <end position="70"/>
    </location>
</feature>
<feature type="region of interest" description="Disordered" evidence="8">
    <location>
        <begin position="1018"/>
        <end position="1041"/>
    </location>
</feature>
<keyword evidence="13" id="KW-1185">Reference proteome</keyword>
<dbReference type="PROSITE" id="PS00039">
    <property type="entry name" value="DEAD_ATP_HELICASE"/>
    <property type="match status" value="1"/>
</dbReference>
<feature type="region of interest" description="Disordered" evidence="8">
    <location>
        <begin position="201"/>
        <end position="223"/>
    </location>
</feature>
<dbReference type="GO" id="GO:0003724">
    <property type="term" value="F:RNA helicase activity"/>
    <property type="evidence" value="ECO:0007669"/>
    <property type="project" value="UniProtKB-EC"/>
</dbReference>
<feature type="compositionally biased region" description="Low complexity" evidence="8">
    <location>
        <begin position="281"/>
        <end position="306"/>
    </location>
</feature>
<feature type="domain" description="Helicase C-terminal" evidence="10">
    <location>
        <begin position="815"/>
        <end position="961"/>
    </location>
</feature>
<dbReference type="PROSITE" id="PS51194">
    <property type="entry name" value="HELICASE_CTER"/>
    <property type="match status" value="1"/>
</dbReference>
<dbReference type="GO" id="GO:0003723">
    <property type="term" value="F:RNA binding"/>
    <property type="evidence" value="ECO:0007669"/>
    <property type="project" value="InterPro"/>
</dbReference>
<dbReference type="EC" id="3.6.4.13" evidence="1"/>
<dbReference type="InterPro" id="IPR011545">
    <property type="entry name" value="DEAD/DEAH_box_helicase_dom"/>
</dbReference>
<feature type="compositionally biased region" description="Basic and acidic residues" evidence="8">
    <location>
        <begin position="1028"/>
        <end position="1041"/>
    </location>
</feature>
<evidence type="ECO:0000256" key="6">
    <source>
        <dbReference type="ARBA" id="ARBA00038511"/>
    </source>
</evidence>
<evidence type="ECO:0000313" key="12">
    <source>
        <dbReference type="EMBL" id="KCV69190.1"/>
    </source>
</evidence>
<keyword evidence="4" id="KW-0347">Helicase</keyword>
<dbReference type="Pfam" id="PF00270">
    <property type="entry name" value="DEAD"/>
    <property type="match status" value="1"/>
</dbReference>
<keyword evidence="3" id="KW-0378">Hydrolase</keyword>
<dbReference type="STRING" id="691883.A0A058Z4J2"/>
<protein>
    <recommendedName>
        <fullName evidence="1">RNA helicase</fullName>
        <ecNumber evidence="1">3.6.4.13</ecNumber>
    </recommendedName>
</protein>
<gene>
    <name evidence="12" type="ORF">H696_04600</name>
</gene>
<dbReference type="OrthoDB" id="196131at2759"/>
<dbReference type="AlphaFoldDB" id="A0A058Z4J2"/>
<evidence type="ECO:0000313" key="13">
    <source>
        <dbReference type="Proteomes" id="UP000030693"/>
    </source>
</evidence>
<evidence type="ECO:0000256" key="7">
    <source>
        <dbReference type="PROSITE-ProRule" id="PRU00552"/>
    </source>
</evidence>
<evidence type="ECO:0000256" key="2">
    <source>
        <dbReference type="ARBA" id="ARBA00022741"/>
    </source>
</evidence>
<proteinExistence type="inferred from homology"/>
<evidence type="ECO:0000256" key="8">
    <source>
        <dbReference type="SAM" id="MobiDB-lite"/>
    </source>
</evidence>
<dbReference type="Gene3D" id="3.30.1370.10">
    <property type="entry name" value="K Homology domain, type 1"/>
    <property type="match status" value="1"/>
</dbReference>
<feature type="region of interest" description="Disordered" evidence="8">
    <location>
        <begin position="1"/>
        <end position="152"/>
    </location>
</feature>
<evidence type="ECO:0000259" key="10">
    <source>
        <dbReference type="PROSITE" id="PS51194"/>
    </source>
</evidence>
<reference evidence="12" key="1">
    <citation type="submission" date="2013-04" db="EMBL/GenBank/DDBJ databases">
        <title>The Genome Sequence of Fonticula alba ATCC 38817.</title>
        <authorList>
            <consortium name="The Broad Institute Genomics Platform"/>
            <person name="Russ C."/>
            <person name="Cuomo C."/>
            <person name="Burger G."/>
            <person name="Gray M.W."/>
            <person name="Holland P.W.H."/>
            <person name="King N."/>
            <person name="Lang F.B.F."/>
            <person name="Roger A.J."/>
            <person name="Ruiz-Trillo I."/>
            <person name="Brown M."/>
            <person name="Walker B."/>
            <person name="Young S."/>
            <person name="Zeng Q."/>
            <person name="Gargeya S."/>
            <person name="Fitzgerald M."/>
            <person name="Haas B."/>
            <person name="Abouelleil A."/>
            <person name="Allen A.W."/>
            <person name="Alvarado L."/>
            <person name="Arachchi H.M."/>
            <person name="Berlin A.M."/>
            <person name="Chapman S.B."/>
            <person name="Gainer-Dewar J."/>
            <person name="Goldberg J."/>
            <person name="Griggs A."/>
            <person name="Gujja S."/>
            <person name="Hansen M."/>
            <person name="Howarth C."/>
            <person name="Imamovic A."/>
            <person name="Ireland A."/>
            <person name="Larimer J."/>
            <person name="McCowan C."/>
            <person name="Murphy C."/>
            <person name="Pearson M."/>
            <person name="Poon T.W."/>
            <person name="Priest M."/>
            <person name="Roberts A."/>
            <person name="Saif S."/>
            <person name="Shea T."/>
            <person name="Sisk P."/>
            <person name="Sykes S."/>
            <person name="Wortman J."/>
            <person name="Nusbaum C."/>
            <person name="Birren B."/>
        </authorList>
    </citation>
    <scope>NUCLEOTIDE SEQUENCE [LARGE SCALE GENOMIC DNA]</scope>
    <source>
        <strain evidence="12">ATCC 38817</strain>
    </source>
</reference>
<dbReference type="InterPro" id="IPR014014">
    <property type="entry name" value="RNA_helicase_DEAD_Q_motif"/>
</dbReference>
<dbReference type="GeneID" id="20529325"/>
<dbReference type="Pfam" id="PF23469">
    <property type="entry name" value="KH_12"/>
    <property type="match status" value="1"/>
</dbReference>
<dbReference type="InterPro" id="IPR000629">
    <property type="entry name" value="RNA-helicase_DEAD-box_CS"/>
</dbReference>
<organism evidence="12">
    <name type="scientific">Fonticula alba</name>
    <name type="common">Slime mold</name>
    <dbReference type="NCBI Taxonomy" id="691883"/>
    <lineage>
        <taxon>Eukaryota</taxon>
        <taxon>Rotosphaerida</taxon>
        <taxon>Fonticulaceae</taxon>
        <taxon>Fonticula</taxon>
    </lineage>
</organism>
<dbReference type="PROSITE" id="PS51192">
    <property type="entry name" value="HELICASE_ATP_BIND_1"/>
    <property type="match status" value="1"/>
</dbReference>
<name>A0A058Z4J2_FONAL</name>
<dbReference type="InterPro" id="IPR001650">
    <property type="entry name" value="Helicase_C-like"/>
</dbReference>
<evidence type="ECO:0000256" key="4">
    <source>
        <dbReference type="ARBA" id="ARBA00022806"/>
    </source>
</evidence>
<dbReference type="GO" id="GO:0005524">
    <property type="term" value="F:ATP binding"/>
    <property type="evidence" value="ECO:0007669"/>
    <property type="project" value="UniProtKB-KW"/>
</dbReference>
<feature type="region of interest" description="Disordered" evidence="8">
    <location>
        <begin position="277"/>
        <end position="425"/>
    </location>
</feature>
<dbReference type="Proteomes" id="UP000030693">
    <property type="component" value="Unassembled WGS sequence"/>
</dbReference>
<dbReference type="InterPro" id="IPR036612">
    <property type="entry name" value="KH_dom_type_1_sf"/>
</dbReference>
<dbReference type="OMA" id="CAGYDIC"/>
<dbReference type="SMART" id="SM00490">
    <property type="entry name" value="HELICc"/>
    <property type="match status" value="1"/>
</dbReference>
<dbReference type="PANTHER" id="PTHR47958">
    <property type="entry name" value="ATP-DEPENDENT RNA HELICASE DBP3"/>
    <property type="match status" value="1"/>
</dbReference>
<feature type="compositionally biased region" description="Low complexity" evidence="8">
    <location>
        <begin position="455"/>
        <end position="473"/>
    </location>
</feature>
<dbReference type="Gene3D" id="3.40.50.300">
    <property type="entry name" value="P-loop containing nucleotide triphosphate hydrolases"/>
    <property type="match status" value="2"/>
</dbReference>
<accession>A0A058Z4J2</accession>
<dbReference type="EMBL" id="KB932207">
    <property type="protein sequence ID" value="KCV69190.1"/>
    <property type="molecule type" value="Genomic_DNA"/>
</dbReference>
<dbReference type="GO" id="GO:0016787">
    <property type="term" value="F:hydrolase activity"/>
    <property type="evidence" value="ECO:0007669"/>
    <property type="project" value="UniProtKB-KW"/>
</dbReference>
<dbReference type="FunFam" id="3.40.50.300:FF:000079">
    <property type="entry name" value="probable ATP-dependent RNA helicase DDX17"/>
    <property type="match status" value="1"/>
</dbReference>
<dbReference type="InterPro" id="IPR056149">
    <property type="entry name" value="PRP5/DDX46/KHDC4_KH"/>
</dbReference>
<feature type="compositionally biased region" description="Basic and acidic residues" evidence="8">
    <location>
        <begin position="76"/>
        <end position="101"/>
    </location>
</feature>
<dbReference type="InterPro" id="IPR027417">
    <property type="entry name" value="P-loop_NTPase"/>
</dbReference>
<evidence type="ECO:0000259" key="9">
    <source>
        <dbReference type="PROSITE" id="PS51192"/>
    </source>
</evidence>
<dbReference type="eggNOG" id="KOG0334">
    <property type="taxonomic scope" value="Eukaryota"/>
</dbReference>
<dbReference type="CDD" id="cd17953">
    <property type="entry name" value="DEADc_DDX46"/>
    <property type="match status" value="1"/>
</dbReference>
<sequence length="1216" mass="131793">MSSRSSRHRSTRSRSRSRSRESRHRGRHGERDDYRSSSQQDRGRDRDRDRGDHRDHRDRRDSREYRDHRDSRGHRDRRDSRDRDRDRDWDRERERDRDRRSSSSASYRSGSRDRSREASGRDHPRPMSPELPVSPTAPAAAPVGAATSPAHVQPTASAVPMIPLPAAAPLSTVPTVDPAEEERRRRRERIAAWKASQAMASATAPPASAPVPPHLSTNPESPDGTAIAAAMAAASAAAVAAAAAVPLVTPITVQPPRQPIASRPELLMQLSDFSLSGPEQPVTAVSAATPTTESTSAPSAATRRSVLWSDDEDDDMADGSAASEAAMELDGEGQEGSTRAADHAPVAPEGEGRSIAGRAAPSTGSIFSSSTSPSNPPSATLAADPALAADSVVDPPPSTATASGGASTAAATGGAPSGASSSATVTVTDVDDDIDPLDAFMMNLQQESEADRRTSQPTTSASGSGGAEPSSSTQSFGTGVDLGAGDAVVRDVSLFDDDSDPDSEKEEEEDDIMAKIQRDARRRILMPVDHDSIEYAPFRRSFYMEPQELTQMSKHEVDELMADMGGIKVHGRNVPRPVTKWIHCGLDISIMEVIKGLGFEAPTPIQAQAIPAAMSGRDAIAIAKTGSGKTLAYLLPMFRHIMDQPPLSGDDGPIGLVIIPTRELAVQIYQVCRRFCKVLGIRPVCAYGGVSVSEQIADLKRGASILIATPGRLIELLCANNGRVTNLRRVTYLVLDEADRLFDGGFEPQVMRVVRNTRPDRQTVVFSATFPRTMEALAVRILNDPVRIVVGGRAVVPPSVRQHIEVVPEDEKFLKLLEILGKYHDGTNRGIIFVERQQSVDRLFATLQSHRYSCLSLHGGKDQSDRDDTLSEFKAGRVPLLVSTSLAARGLDVRNLTLVINYDCPNHYEDYVHRCGRTGRAGTEGDAFTFITPEQDRFANDLVQALKRSGLEVPEPLQELYDSFMDKRRQGFAQIQGSGFSGKGLERIEVKRIEYHRTQRKAHGEGDDEELERDAVALGGPDSALGFDTDKATRRKPSTKELEARRANAEEILRKAGLTAAAPPVETAAPSPAGPVSLSTGGVRSSAELLQRKEPGTIGLAPFHQIIEINDYPQRARWRATKKENLREINEETGCAITTRGTFMDPSRPVPAAMAKEPKLHLLVEGHDEASVNQAVRQIKALLDDATLVAMQKNEFLPGMNMLLGGPSGSGRYLTR</sequence>
<dbReference type="RefSeq" id="XP_009496761.1">
    <property type="nucleotide sequence ID" value="XM_009498486.1"/>
</dbReference>
<dbReference type="SMART" id="SM00487">
    <property type="entry name" value="DEXDc"/>
    <property type="match status" value="1"/>
</dbReference>
<feature type="compositionally biased region" description="Basic and acidic residues" evidence="8">
    <location>
        <begin position="110"/>
        <end position="125"/>
    </location>
</feature>
<dbReference type="InterPro" id="IPR014001">
    <property type="entry name" value="Helicase_ATP-bd"/>
</dbReference>